<reference evidence="2 3" key="1">
    <citation type="journal article" date="2017" name="Gigascience">
        <title>Draft genome of the honey bee ectoparasitic mite, Tropilaelaps mercedesae, is shaped by the parasitic life history.</title>
        <authorList>
            <person name="Dong X."/>
            <person name="Armstrong S.D."/>
            <person name="Xia D."/>
            <person name="Makepeace B.L."/>
            <person name="Darby A.C."/>
            <person name="Kadowaki T."/>
        </authorList>
    </citation>
    <scope>NUCLEOTIDE SEQUENCE [LARGE SCALE GENOMIC DNA]</scope>
    <source>
        <strain evidence="2">Wuxi-XJTLU</strain>
    </source>
</reference>
<name>A0A1V9XFR4_9ACAR</name>
<feature type="compositionally biased region" description="Polar residues" evidence="1">
    <location>
        <begin position="1"/>
        <end position="17"/>
    </location>
</feature>
<proteinExistence type="predicted"/>
<evidence type="ECO:0000313" key="2">
    <source>
        <dbReference type="EMBL" id="OQR72256.1"/>
    </source>
</evidence>
<feature type="region of interest" description="Disordered" evidence="1">
    <location>
        <begin position="1"/>
        <end position="89"/>
    </location>
</feature>
<accession>A0A1V9XFR4</accession>
<dbReference type="AlphaFoldDB" id="A0A1V9XFR4"/>
<dbReference type="OrthoDB" id="2015116at2759"/>
<dbReference type="InParanoid" id="A0A1V9XFR4"/>
<feature type="compositionally biased region" description="Low complexity" evidence="1">
    <location>
        <begin position="18"/>
        <end position="33"/>
    </location>
</feature>
<dbReference type="STRING" id="418985.A0A1V9XFR4"/>
<protein>
    <recommendedName>
        <fullName evidence="4">EGF-like domain-containing protein</fullName>
    </recommendedName>
</protein>
<dbReference type="EMBL" id="MNPL01012204">
    <property type="protein sequence ID" value="OQR72256.1"/>
    <property type="molecule type" value="Genomic_DNA"/>
</dbReference>
<gene>
    <name evidence="2" type="ORF">BIW11_03803</name>
</gene>
<dbReference type="Proteomes" id="UP000192247">
    <property type="component" value="Unassembled WGS sequence"/>
</dbReference>
<feature type="non-terminal residue" evidence="2">
    <location>
        <position position="1"/>
    </location>
</feature>
<evidence type="ECO:0008006" key="4">
    <source>
        <dbReference type="Google" id="ProtNLM"/>
    </source>
</evidence>
<organism evidence="2 3">
    <name type="scientific">Tropilaelaps mercedesae</name>
    <dbReference type="NCBI Taxonomy" id="418985"/>
    <lineage>
        <taxon>Eukaryota</taxon>
        <taxon>Metazoa</taxon>
        <taxon>Ecdysozoa</taxon>
        <taxon>Arthropoda</taxon>
        <taxon>Chelicerata</taxon>
        <taxon>Arachnida</taxon>
        <taxon>Acari</taxon>
        <taxon>Parasitiformes</taxon>
        <taxon>Mesostigmata</taxon>
        <taxon>Gamasina</taxon>
        <taxon>Dermanyssoidea</taxon>
        <taxon>Laelapidae</taxon>
        <taxon>Tropilaelaps</taxon>
    </lineage>
</organism>
<feature type="region of interest" description="Disordered" evidence="1">
    <location>
        <begin position="371"/>
        <end position="414"/>
    </location>
</feature>
<feature type="compositionally biased region" description="Polar residues" evidence="1">
    <location>
        <begin position="373"/>
        <end position="383"/>
    </location>
</feature>
<feature type="compositionally biased region" description="Basic and acidic residues" evidence="1">
    <location>
        <begin position="384"/>
        <end position="402"/>
    </location>
</feature>
<keyword evidence="3" id="KW-1185">Reference proteome</keyword>
<evidence type="ECO:0000313" key="3">
    <source>
        <dbReference type="Proteomes" id="UP000192247"/>
    </source>
</evidence>
<comment type="caution">
    <text evidence="2">The sequence shown here is derived from an EMBL/GenBank/DDBJ whole genome shotgun (WGS) entry which is preliminary data.</text>
</comment>
<sequence>STKTDVIYGKSTSEVNITPTSASTTSANPASSTKGHGIGKPYVVPVDVDPVRPSVHQGGFGHIRTSPRHGSSQPTRQQKPKRPPTFKSKSNATLVRIDTCIVGDDSTCDANINEWCRTDQGISTCTCRPGYARTQPRGPCLATISMQLTFRLDRMGDKKLHYNTNYLNPDSEEYQILEFEIRQASIDSVMVTSPPISESSCDCLSENAQKDTLLRGAALSAPSPKLCASRRTVTSAAPHRGRHANDVKTNFGKSRNNVFVFRDECGFSYDAVECNEERERHMAKFLFLLPCRSDRSSRPISVDVRNWRRSTTAPIVAHRTTRVYAVLVTGTTFNAAIGDDGSFGFREPDESSASTESRLCDKYGHVLPVRPSGETQVCPSDQQRSVDRDGHAIGKRTSRDDNLDNNSPENGVGGNCVPSELCRRMTCFHDNSSFHEHTTEPRRFLAIMTERSLTQSITLLAHVWSSHREDVEDATKGMACALSAQGGHK</sequence>
<evidence type="ECO:0000256" key="1">
    <source>
        <dbReference type="SAM" id="MobiDB-lite"/>
    </source>
</evidence>